<accession>A0A2I2KQV1</accession>
<organism evidence="5 6">
    <name type="scientific">Frankia canadensis</name>
    <dbReference type="NCBI Taxonomy" id="1836972"/>
    <lineage>
        <taxon>Bacteria</taxon>
        <taxon>Bacillati</taxon>
        <taxon>Actinomycetota</taxon>
        <taxon>Actinomycetes</taxon>
        <taxon>Frankiales</taxon>
        <taxon>Frankiaceae</taxon>
        <taxon>Frankia</taxon>
    </lineage>
</organism>
<dbReference type="Pfam" id="PF01593">
    <property type="entry name" value="Amino_oxidase"/>
    <property type="match status" value="1"/>
</dbReference>
<evidence type="ECO:0000259" key="4">
    <source>
        <dbReference type="Pfam" id="PF01593"/>
    </source>
</evidence>
<comment type="function">
    <text evidence="1">Probable oxidoreductase that may play a role as regulator of mitochondrial function.</text>
</comment>
<keyword evidence="6" id="KW-1185">Reference proteome</keyword>
<sequence length="520" mass="54237">MIVGGGHNGLVCAAYLARAGRSVVVVEARDEVGGCASTVEAIGARVNICNCDHTMILASGIVDDLELGAHGLRYLDVDPMGIALGWGDAPAFVQWRSVERTLDGLARTDQTAADAYRRYLDVALPAARLVADVQGSRPSTPAIAAIAARRRLRGAATVLSWARRSLLDVLGAFGLPPWLIAAACTNGPAVWGLGPDAPGSGLGALGFAMRHLIGVGRPAGGSGALPAALAACVRDHGGVVVTGARVGGVMVRDGQARGVRLVDGRQIAASTVVTATDPRTVLVDWLDGVPPAARLHARWASAPRVDGYESKLDAVVTAPPDLAALRAIPADLLPPHAHHVPTITISPTPAEQVAAAAARARGQVSDPPMFLLNTPSVLDPAMRPSPDTHLLSLEVLWTPYALPGGWSDPTRAWSWLRRLASLGDPALVEAVRDWRVMTPPDYEREFAMPRGYAPSFPGGVVAALSGRPRELSRYRTPVAGLYLTGAGTFPGAGVWGASGRNTAHVILTARPRNPSPHAGQ</sequence>
<evidence type="ECO:0000313" key="6">
    <source>
        <dbReference type="Proteomes" id="UP000234331"/>
    </source>
</evidence>
<proteinExistence type="predicted"/>
<evidence type="ECO:0000313" key="5">
    <source>
        <dbReference type="EMBL" id="SNQ48051.1"/>
    </source>
</evidence>
<dbReference type="Gene3D" id="3.50.50.60">
    <property type="entry name" value="FAD/NAD(P)-binding domain"/>
    <property type="match status" value="2"/>
</dbReference>
<dbReference type="SUPFAM" id="SSF51905">
    <property type="entry name" value="FAD/NAD(P)-binding domain"/>
    <property type="match status" value="1"/>
</dbReference>
<dbReference type="InterPro" id="IPR036188">
    <property type="entry name" value="FAD/NAD-bd_sf"/>
</dbReference>
<dbReference type="PANTHER" id="PTHR10668">
    <property type="entry name" value="PHYTOENE DEHYDROGENASE"/>
    <property type="match status" value="1"/>
</dbReference>
<dbReference type="GO" id="GO:0005829">
    <property type="term" value="C:cytosol"/>
    <property type="evidence" value="ECO:0007669"/>
    <property type="project" value="TreeGrafter"/>
</dbReference>
<evidence type="ECO:0000256" key="3">
    <source>
        <dbReference type="ARBA" id="ARBA00040298"/>
    </source>
</evidence>
<gene>
    <name evidence="5" type="ORF">FRACA_2180009</name>
</gene>
<dbReference type="PANTHER" id="PTHR10668:SF103">
    <property type="entry name" value="PYRIDINE NUCLEOTIDE-DISULFIDE OXIDOREDUCTASE DOMAIN-CONTAINING PROTEIN 2"/>
    <property type="match status" value="1"/>
</dbReference>
<evidence type="ECO:0000256" key="1">
    <source>
        <dbReference type="ARBA" id="ARBA00037217"/>
    </source>
</evidence>
<dbReference type="GO" id="GO:0016491">
    <property type="term" value="F:oxidoreductase activity"/>
    <property type="evidence" value="ECO:0007669"/>
    <property type="project" value="InterPro"/>
</dbReference>
<dbReference type="InterPro" id="IPR002937">
    <property type="entry name" value="Amino_oxidase"/>
</dbReference>
<evidence type="ECO:0000256" key="2">
    <source>
        <dbReference type="ARBA" id="ARBA00038825"/>
    </source>
</evidence>
<protein>
    <recommendedName>
        <fullName evidence="3">Pyridine nucleotide-disulfide oxidoreductase domain-containing protein 2</fullName>
    </recommendedName>
</protein>
<name>A0A2I2KQV1_9ACTN</name>
<reference evidence="5 6" key="1">
    <citation type="submission" date="2017-06" db="EMBL/GenBank/DDBJ databases">
        <authorList>
            <person name="Kim H.J."/>
            <person name="Triplett B.A."/>
        </authorList>
    </citation>
    <scope>NUCLEOTIDE SEQUENCE [LARGE SCALE GENOMIC DNA]</scope>
    <source>
        <strain evidence="5">FRACA_ARgP5</strain>
    </source>
</reference>
<dbReference type="Proteomes" id="UP000234331">
    <property type="component" value="Unassembled WGS sequence"/>
</dbReference>
<dbReference type="AlphaFoldDB" id="A0A2I2KQV1"/>
<dbReference type="Pfam" id="PF13450">
    <property type="entry name" value="NAD_binding_8"/>
    <property type="match status" value="1"/>
</dbReference>
<dbReference type="EMBL" id="FZMO01000133">
    <property type="protein sequence ID" value="SNQ48051.1"/>
    <property type="molecule type" value="Genomic_DNA"/>
</dbReference>
<comment type="subunit">
    <text evidence="2">Interacts with COX5B; this interaction may contribute to localize PYROXD2 to the inner face of the inner mitochondrial membrane.</text>
</comment>
<feature type="domain" description="Amine oxidase" evidence="4">
    <location>
        <begin position="214"/>
        <end position="282"/>
    </location>
</feature>